<proteinExistence type="predicted"/>
<accession>A0A0A9H1B2</accession>
<dbReference type="EMBL" id="GBRH01168317">
    <property type="protein sequence ID" value="JAE29579.1"/>
    <property type="molecule type" value="Transcribed_RNA"/>
</dbReference>
<feature type="region of interest" description="Disordered" evidence="1">
    <location>
        <begin position="1"/>
        <end position="69"/>
    </location>
</feature>
<evidence type="ECO:0000256" key="1">
    <source>
        <dbReference type="SAM" id="MobiDB-lite"/>
    </source>
</evidence>
<reference evidence="2" key="2">
    <citation type="journal article" date="2015" name="Data Brief">
        <title>Shoot transcriptome of the giant reed, Arundo donax.</title>
        <authorList>
            <person name="Barrero R.A."/>
            <person name="Guerrero F.D."/>
            <person name="Moolhuijzen P."/>
            <person name="Goolsby J.A."/>
            <person name="Tidwell J."/>
            <person name="Bellgard S.E."/>
            <person name="Bellgard M.I."/>
        </authorList>
    </citation>
    <scope>NUCLEOTIDE SEQUENCE</scope>
    <source>
        <tissue evidence="2">Shoot tissue taken approximately 20 cm above the soil surface</tissue>
    </source>
</reference>
<feature type="compositionally biased region" description="Polar residues" evidence="1">
    <location>
        <begin position="1"/>
        <end position="17"/>
    </location>
</feature>
<protein>
    <submittedName>
        <fullName evidence="2">Uncharacterized protein</fullName>
    </submittedName>
</protein>
<reference evidence="2" key="1">
    <citation type="submission" date="2014-09" db="EMBL/GenBank/DDBJ databases">
        <authorList>
            <person name="Magalhaes I.L.F."/>
            <person name="Oliveira U."/>
            <person name="Santos F.R."/>
            <person name="Vidigal T.H.D.A."/>
            <person name="Brescovit A.D."/>
            <person name="Santos A.J."/>
        </authorList>
    </citation>
    <scope>NUCLEOTIDE SEQUENCE</scope>
    <source>
        <tissue evidence="2">Shoot tissue taken approximately 20 cm above the soil surface</tissue>
    </source>
</reference>
<dbReference type="AlphaFoldDB" id="A0A0A9H1B2"/>
<feature type="compositionally biased region" description="Low complexity" evidence="1">
    <location>
        <begin position="56"/>
        <end position="69"/>
    </location>
</feature>
<organism evidence="2">
    <name type="scientific">Arundo donax</name>
    <name type="common">Giant reed</name>
    <name type="synonym">Donax arundinaceus</name>
    <dbReference type="NCBI Taxonomy" id="35708"/>
    <lineage>
        <taxon>Eukaryota</taxon>
        <taxon>Viridiplantae</taxon>
        <taxon>Streptophyta</taxon>
        <taxon>Embryophyta</taxon>
        <taxon>Tracheophyta</taxon>
        <taxon>Spermatophyta</taxon>
        <taxon>Magnoliopsida</taxon>
        <taxon>Liliopsida</taxon>
        <taxon>Poales</taxon>
        <taxon>Poaceae</taxon>
        <taxon>PACMAD clade</taxon>
        <taxon>Arundinoideae</taxon>
        <taxon>Arundineae</taxon>
        <taxon>Arundo</taxon>
    </lineage>
</organism>
<evidence type="ECO:0000313" key="2">
    <source>
        <dbReference type="EMBL" id="JAE29579.1"/>
    </source>
</evidence>
<sequence length="105" mass="11114">MIASTLSDAQPQGTQEAQEMRPRSSESRNGGKPARLTRAGAAGKKEKGKRWSRTGPLVPLSSRSSTVLSTRGAGINTPALRSQWNHALVIVLNRDGASRLGALPP</sequence>
<name>A0A0A9H1B2_ARUDO</name>